<sequence length="157" mass="16992">MISNKFTVHEGWNSQSLSNDIALIHLAQPVPLNSYIQIIPLSRDTSTHEGQMSLITGWGRYSDRIQGTSDILRGTKTPIVSNNICNYYFGGIVTSKQICTSGSQGKGSCNGDSGGPLAIGGKQVGLVSFGIQYGCEVGFPAVYTRVANYYNWIQAHK</sequence>
<dbReference type="InterPro" id="IPR001254">
    <property type="entry name" value="Trypsin_dom"/>
</dbReference>
<evidence type="ECO:0000256" key="1">
    <source>
        <dbReference type="ARBA" id="ARBA00004239"/>
    </source>
</evidence>
<dbReference type="GO" id="GO:0005576">
    <property type="term" value="C:extracellular region"/>
    <property type="evidence" value="ECO:0007669"/>
    <property type="project" value="UniProtKB-SubCell"/>
</dbReference>
<evidence type="ECO:0000256" key="6">
    <source>
        <dbReference type="ARBA" id="ARBA00023157"/>
    </source>
</evidence>
<dbReference type="GO" id="GO:0006508">
    <property type="term" value="P:proteolysis"/>
    <property type="evidence" value="ECO:0007669"/>
    <property type="project" value="UniProtKB-KW"/>
</dbReference>
<dbReference type="InterPro" id="IPR043504">
    <property type="entry name" value="Peptidase_S1_PA_chymotrypsin"/>
</dbReference>
<dbReference type="Proteomes" id="UP001154078">
    <property type="component" value="Chromosome 2"/>
</dbReference>
<evidence type="ECO:0000313" key="9">
    <source>
        <dbReference type="Proteomes" id="UP001154078"/>
    </source>
</evidence>
<dbReference type="PROSITE" id="PS50240">
    <property type="entry name" value="TRYPSIN_DOM"/>
    <property type="match status" value="1"/>
</dbReference>
<comment type="similarity">
    <text evidence="2">Belongs to the peptidase S1 family.</text>
</comment>
<comment type="subcellular location">
    <subcellularLocation>
        <location evidence="1">Secreted</location>
        <location evidence="1">Extracellular space</location>
    </subcellularLocation>
</comment>
<feature type="domain" description="Peptidase S1" evidence="7">
    <location>
        <begin position="1"/>
        <end position="157"/>
    </location>
</feature>
<keyword evidence="4" id="KW-0378">Hydrolase</keyword>
<accession>A0A9P0AX97</accession>
<protein>
    <recommendedName>
        <fullName evidence="7">Peptidase S1 domain-containing protein</fullName>
    </recommendedName>
</protein>
<dbReference type="InterPro" id="IPR001314">
    <property type="entry name" value="Peptidase_S1A"/>
</dbReference>
<dbReference type="PRINTS" id="PR00722">
    <property type="entry name" value="CHYMOTRYPSIN"/>
</dbReference>
<evidence type="ECO:0000256" key="3">
    <source>
        <dbReference type="ARBA" id="ARBA00022670"/>
    </source>
</evidence>
<dbReference type="SUPFAM" id="SSF50494">
    <property type="entry name" value="Trypsin-like serine proteases"/>
    <property type="match status" value="1"/>
</dbReference>
<dbReference type="SMART" id="SM00020">
    <property type="entry name" value="Tryp_SPc"/>
    <property type="match status" value="1"/>
</dbReference>
<keyword evidence="9" id="KW-1185">Reference proteome</keyword>
<evidence type="ECO:0000313" key="8">
    <source>
        <dbReference type="EMBL" id="CAH0550059.1"/>
    </source>
</evidence>
<keyword evidence="3" id="KW-0645">Protease</keyword>
<evidence type="ECO:0000256" key="2">
    <source>
        <dbReference type="ARBA" id="ARBA00007664"/>
    </source>
</evidence>
<dbReference type="InterPro" id="IPR050430">
    <property type="entry name" value="Peptidase_S1"/>
</dbReference>
<evidence type="ECO:0000256" key="4">
    <source>
        <dbReference type="ARBA" id="ARBA00022801"/>
    </source>
</evidence>
<dbReference type="PANTHER" id="PTHR24276">
    <property type="entry name" value="POLYSERASE-RELATED"/>
    <property type="match status" value="1"/>
</dbReference>
<proteinExistence type="inferred from homology"/>
<dbReference type="InterPro" id="IPR009003">
    <property type="entry name" value="Peptidase_S1_PA"/>
</dbReference>
<dbReference type="CDD" id="cd00190">
    <property type="entry name" value="Tryp_SPc"/>
    <property type="match status" value="1"/>
</dbReference>
<name>A0A9P0AX97_BRAAE</name>
<dbReference type="Gene3D" id="2.40.10.10">
    <property type="entry name" value="Trypsin-like serine proteases"/>
    <property type="match status" value="2"/>
</dbReference>
<dbReference type="OrthoDB" id="5565075at2759"/>
<dbReference type="EMBL" id="OV121133">
    <property type="protein sequence ID" value="CAH0550059.1"/>
    <property type="molecule type" value="Genomic_DNA"/>
</dbReference>
<dbReference type="PROSITE" id="PS00135">
    <property type="entry name" value="TRYPSIN_SER"/>
    <property type="match status" value="1"/>
</dbReference>
<keyword evidence="5" id="KW-0720">Serine protease</keyword>
<dbReference type="GO" id="GO:0004252">
    <property type="term" value="F:serine-type endopeptidase activity"/>
    <property type="evidence" value="ECO:0007669"/>
    <property type="project" value="InterPro"/>
</dbReference>
<dbReference type="FunFam" id="2.40.10.10:FF:000036">
    <property type="entry name" value="Trypsin beta"/>
    <property type="match status" value="1"/>
</dbReference>
<organism evidence="8 9">
    <name type="scientific">Brassicogethes aeneus</name>
    <name type="common">Rape pollen beetle</name>
    <name type="synonym">Meligethes aeneus</name>
    <dbReference type="NCBI Taxonomy" id="1431903"/>
    <lineage>
        <taxon>Eukaryota</taxon>
        <taxon>Metazoa</taxon>
        <taxon>Ecdysozoa</taxon>
        <taxon>Arthropoda</taxon>
        <taxon>Hexapoda</taxon>
        <taxon>Insecta</taxon>
        <taxon>Pterygota</taxon>
        <taxon>Neoptera</taxon>
        <taxon>Endopterygota</taxon>
        <taxon>Coleoptera</taxon>
        <taxon>Polyphaga</taxon>
        <taxon>Cucujiformia</taxon>
        <taxon>Nitidulidae</taxon>
        <taxon>Meligethinae</taxon>
        <taxon>Brassicogethes</taxon>
    </lineage>
</organism>
<reference evidence="8" key="1">
    <citation type="submission" date="2021-12" db="EMBL/GenBank/DDBJ databases">
        <authorList>
            <person name="King R."/>
        </authorList>
    </citation>
    <scope>NUCLEOTIDE SEQUENCE</scope>
</reference>
<dbReference type="PANTHER" id="PTHR24276:SF91">
    <property type="entry name" value="AT26814P-RELATED"/>
    <property type="match status" value="1"/>
</dbReference>
<keyword evidence="6" id="KW-1015">Disulfide bond</keyword>
<evidence type="ECO:0000256" key="5">
    <source>
        <dbReference type="ARBA" id="ARBA00022825"/>
    </source>
</evidence>
<dbReference type="InterPro" id="IPR033116">
    <property type="entry name" value="TRYPSIN_SER"/>
</dbReference>
<dbReference type="Pfam" id="PF00089">
    <property type="entry name" value="Trypsin"/>
    <property type="match status" value="1"/>
</dbReference>
<gene>
    <name evidence="8" type="ORF">MELIAE_LOCUS2970</name>
</gene>
<dbReference type="AlphaFoldDB" id="A0A9P0AX97"/>
<evidence type="ECO:0000259" key="7">
    <source>
        <dbReference type="PROSITE" id="PS50240"/>
    </source>
</evidence>